<dbReference type="SUPFAM" id="SSF52200">
    <property type="entry name" value="Toll/Interleukin receptor TIR domain"/>
    <property type="match status" value="1"/>
</dbReference>
<proteinExistence type="predicted"/>
<dbReference type="Pfam" id="PF13676">
    <property type="entry name" value="TIR_2"/>
    <property type="match status" value="1"/>
</dbReference>
<dbReference type="InterPro" id="IPR035897">
    <property type="entry name" value="Toll_tir_struct_dom_sf"/>
</dbReference>
<accession>A0A1V1P906</accession>
<organism evidence="2 3">
    <name type="scientific">Candidatus Magnetoglobus multicellularis str. Araruama</name>
    <dbReference type="NCBI Taxonomy" id="890399"/>
    <lineage>
        <taxon>Bacteria</taxon>
        <taxon>Pseudomonadati</taxon>
        <taxon>Thermodesulfobacteriota</taxon>
        <taxon>Desulfobacteria</taxon>
        <taxon>Desulfobacterales</taxon>
        <taxon>Desulfobacteraceae</taxon>
        <taxon>Candidatus Magnetoglobus</taxon>
    </lineage>
</organism>
<dbReference type="SMART" id="SM00255">
    <property type="entry name" value="TIR"/>
    <property type="match status" value="1"/>
</dbReference>
<gene>
    <name evidence="2" type="ORF">OMM_02528</name>
</gene>
<evidence type="ECO:0000313" key="2">
    <source>
        <dbReference type="EMBL" id="ETR71372.1"/>
    </source>
</evidence>
<dbReference type="InterPro" id="IPR000157">
    <property type="entry name" value="TIR_dom"/>
</dbReference>
<dbReference type="EMBL" id="ATBP01000277">
    <property type="protein sequence ID" value="ETR71372.1"/>
    <property type="molecule type" value="Genomic_DNA"/>
</dbReference>
<dbReference type="PROSITE" id="PS50104">
    <property type="entry name" value="TIR"/>
    <property type="match status" value="1"/>
</dbReference>
<feature type="domain" description="TIR" evidence="1">
    <location>
        <begin position="72"/>
        <end position="214"/>
    </location>
</feature>
<protein>
    <recommendedName>
        <fullName evidence="1">TIR domain-containing protein</fullName>
    </recommendedName>
</protein>
<dbReference type="GO" id="GO:0007165">
    <property type="term" value="P:signal transduction"/>
    <property type="evidence" value="ECO:0007669"/>
    <property type="project" value="InterPro"/>
</dbReference>
<dbReference type="AlphaFoldDB" id="A0A1V1P906"/>
<name>A0A1V1P906_9BACT</name>
<dbReference type="Gene3D" id="3.40.50.10140">
    <property type="entry name" value="Toll/interleukin-1 receptor homology (TIR) domain"/>
    <property type="match status" value="1"/>
</dbReference>
<evidence type="ECO:0000313" key="3">
    <source>
        <dbReference type="Proteomes" id="UP000189670"/>
    </source>
</evidence>
<reference evidence="3" key="1">
    <citation type="submission" date="2012-11" db="EMBL/GenBank/DDBJ databases">
        <authorList>
            <person name="Lucero-Rivera Y.E."/>
            <person name="Tovar-Ramirez D."/>
        </authorList>
    </citation>
    <scope>NUCLEOTIDE SEQUENCE [LARGE SCALE GENOMIC DNA]</scope>
    <source>
        <strain evidence="3">Araruama</strain>
    </source>
</reference>
<dbReference type="InterPro" id="IPR045475">
    <property type="entry name" value="iSTAND"/>
</dbReference>
<dbReference type="Proteomes" id="UP000189670">
    <property type="component" value="Unassembled WGS sequence"/>
</dbReference>
<sequence>MKCAHCKQNIKIKEIKDSLTCPYCQKTTFILTCVHCESRFISKQFRSPYTCKKCKEKQSLCPEPASEQQSIEKRAVFISYAHEDKAWLTTIKKYLDFYKNEGLTVWTDQELQAGDQWNSEIETAITHASIAILLISIDFFNSRFIMDKEMPCLQAQYHNNGMRVIPMIVSQCPWRNNAWIKELQVRPDEAVPLDQCKKISEVLTSFADEIFQLLQSQPLEKKSTSFGSASVLMCNRIPQLRSFLTNYRVHKMPQFYFIHGREQDQHDSLVTRYNQTIIHKRIQEIYDVSEKPYMCEYVFKEYGKKSDDQQNTLLYDIGHELTGESTHDITSFEKLVNATIFEQQNAIIISHKIEEDFFHKDLLTWYIQEFWTKGCANYLKKYKHERIPQFILFFNIIYEAGFLNKLTHRKKKMIRWINEITPKNSTFVLIPELEPVIRPDVQSWFNTYTSDLKDCPHYESKRNECIKQLFPKPKGSRPMAVVEEKLVGFSRQF</sequence>
<dbReference type="Pfam" id="PF19995">
    <property type="entry name" value="iSTAND"/>
    <property type="match status" value="1"/>
</dbReference>
<evidence type="ECO:0000259" key="1">
    <source>
        <dbReference type="PROSITE" id="PS50104"/>
    </source>
</evidence>
<comment type="caution">
    <text evidence="2">The sequence shown here is derived from an EMBL/GenBank/DDBJ whole genome shotgun (WGS) entry which is preliminary data.</text>
</comment>